<dbReference type="InterPro" id="IPR004808">
    <property type="entry name" value="AP_endonuc_1"/>
</dbReference>
<evidence type="ECO:0000256" key="4">
    <source>
        <dbReference type="ARBA" id="ARBA00022842"/>
    </source>
</evidence>
<keyword evidence="9" id="KW-1185">Reference proteome</keyword>
<evidence type="ECO:0000313" key="9">
    <source>
        <dbReference type="Proteomes" id="UP000297475"/>
    </source>
</evidence>
<dbReference type="OrthoDB" id="9803914at2"/>
<accession>A0A4Z0W803</accession>
<feature type="site" description="Important for catalytic activity" evidence="6">
    <location>
        <position position="216"/>
    </location>
</feature>
<feature type="site" description="Interaction with DNA substrate" evidence="6">
    <location>
        <position position="242"/>
    </location>
</feature>
<evidence type="ECO:0000259" key="7">
    <source>
        <dbReference type="Pfam" id="PF03372"/>
    </source>
</evidence>
<keyword evidence="4 5" id="KW-0460">Magnesium</keyword>
<evidence type="ECO:0000256" key="5">
    <source>
        <dbReference type="PIRSR" id="PIRSR604808-2"/>
    </source>
</evidence>
<dbReference type="GO" id="GO:0046872">
    <property type="term" value="F:metal ion binding"/>
    <property type="evidence" value="ECO:0007669"/>
    <property type="project" value="UniProtKB-KW"/>
</dbReference>
<dbReference type="PANTHER" id="PTHR43250">
    <property type="entry name" value="EXODEOXYRIBONUCLEASE III"/>
    <property type="match status" value="1"/>
</dbReference>
<evidence type="ECO:0000256" key="6">
    <source>
        <dbReference type="PIRSR" id="PIRSR604808-3"/>
    </source>
</evidence>
<dbReference type="NCBIfam" id="TIGR00633">
    <property type="entry name" value="xth"/>
    <property type="match status" value="1"/>
</dbReference>
<feature type="binding site" evidence="5">
    <location>
        <position position="242"/>
    </location>
    <ligand>
        <name>Mg(2+)</name>
        <dbReference type="ChEBI" id="CHEBI:18420"/>
        <label>1</label>
    </ligand>
</feature>
<comment type="cofactor">
    <cofactor evidence="5">
        <name>Mg(2+)</name>
        <dbReference type="ChEBI" id="CHEBI:18420"/>
    </cofactor>
    <cofactor evidence="5">
        <name>Mn(2+)</name>
        <dbReference type="ChEBI" id="CHEBI:29035"/>
    </cofactor>
    <text evidence="5">Probably binds two magnesium or manganese ions per subunit.</text>
</comment>
<name>A0A4Z0W803_9GAMM</name>
<organism evidence="8 9">
    <name type="scientific">Natronospirillum operosum</name>
    <dbReference type="NCBI Taxonomy" id="2759953"/>
    <lineage>
        <taxon>Bacteria</taxon>
        <taxon>Pseudomonadati</taxon>
        <taxon>Pseudomonadota</taxon>
        <taxon>Gammaproteobacteria</taxon>
        <taxon>Oceanospirillales</taxon>
        <taxon>Natronospirillaceae</taxon>
        <taxon>Natronospirillum</taxon>
    </lineage>
</organism>
<dbReference type="InterPro" id="IPR037493">
    <property type="entry name" value="ExoIII-like"/>
</dbReference>
<dbReference type="Proteomes" id="UP000297475">
    <property type="component" value="Unassembled WGS sequence"/>
</dbReference>
<dbReference type="CDD" id="cd10281">
    <property type="entry name" value="Nape_like_AP-endo"/>
    <property type="match status" value="1"/>
</dbReference>
<keyword evidence="5" id="KW-0464">Manganese</keyword>
<comment type="caution">
    <text evidence="8">The sequence shown here is derived from an EMBL/GenBank/DDBJ whole genome shotgun (WGS) entry which is preliminary data.</text>
</comment>
<evidence type="ECO:0000313" key="8">
    <source>
        <dbReference type="EMBL" id="TGG91759.1"/>
    </source>
</evidence>
<dbReference type="GO" id="GO:0006281">
    <property type="term" value="P:DNA repair"/>
    <property type="evidence" value="ECO:0007669"/>
    <property type="project" value="InterPro"/>
</dbReference>
<dbReference type="AlphaFoldDB" id="A0A4Z0W803"/>
<dbReference type="InterPro" id="IPR005135">
    <property type="entry name" value="Endo/exonuclease/phosphatase"/>
</dbReference>
<proteinExistence type="inferred from homology"/>
<dbReference type="InterPro" id="IPR036691">
    <property type="entry name" value="Endo/exonu/phosph_ase_sf"/>
</dbReference>
<keyword evidence="3" id="KW-0378">Hydrolase</keyword>
<dbReference type="PANTHER" id="PTHR43250:SF2">
    <property type="entry name" value="EXODEOXYRIBONUCLEASE III"/>
    <property type="match status" value="1"/>
</dbReference>
<keyword evidence="2 5" id="KW-0479">Metal-binding</keyword>
<dbReference type="PROSITE" id="PS51435">
    <property type="entry name" value="AP_NUCLEASE_F1_4"/>
    <property type="match status" value="1"/>
</dbReference>
<dbReference type="EMBL" id="SRMF01000007">
    <property type="protein sequence ID" value="TGG91759.1"/>
    <property type="molecule type" value="Genomic_DNA"/>
</dbReference>
<evidence type="ECO:0000256" key="2">
    <source>
        <dbReference type="ARBA" id="ARBA00022723"/>
    </source>
</evidence>
<feature type="binding site" evidence="5">
    <location>
        <position position="7"/>
    </location>
    <ligand>
        <name>Mg(2+)</name>
        <dbReference type="ChEBI" id="CHEBI:18420"/>
        <label>1</label>
    </ligand>
</feature>
<dbReference type="SUPFAM" id="SSF56219">
    <property type="entry name" value="DNase I-like"/>
    <property type="match status" value="1"/>
</dbReference>
<sequence>MKIVTINVNGLINAADRGFLHWLEHSDVDVVCIQDLRIKEKDIPESLLEVPGYFGFFFDADDPEMGGVGIYTREMPKAIIRGLGVPQVDMEGRFLQADFDRFSVCSVLFPRATDEDEQELKFQFMDAFGNHLKKTRRKRREFIFAGTFHIAHRTIDLGNWQEYQRTSGFLPEERAWMDQMLGPMGYIDAFRLINRKDRQHTWWPYDEAQRNGQRLDYQILTPNLADYVFDARIITEPRISPHCMVEVEYDFD</sequence>
<dbReference type="GO" id="GO:0008311">
    <property type="term" value="F:double-stranded DNA 3'-5' DNA exonuclease activity"/>
    <property type="evidence" value="ECO:0007669"/>
    <property type="project" value="InterPro"/>
</dbReference>
<comment type="similarity">
    <text evidence="1">Belongs to the DNA repair enzymes AP/ExoA family.</text>
</comment>
<protein>
    <submittedName>
        <fullName evidence="8">Exodeoxyribonuclease III</fullName>
    </submittedName>
</protein>
<dbReference type="Gene3D" id="3.60.10.10">
    <property type="entry name" value="Endonuclease/exonuclease/phosphatase"/>
    <property type="match status" value="1"/>
</dbReference>
<reference evidence="8 9" key="1">
    <citation type="submission" date="2019-04" db="EMBL/GenBank/DDBJ databases">
        <title>Natronospirillum operosus gen. nov., sp. nov., a haloalkaliphilic satellite isolated from decaying biomass of laboratory culture of cyanobacterium Geitlerinema sp. and proposal of Natronospirillaceae fam. nov. and Saccharospirillaceae fam. nov.</title>
        <authorList>
            <person name="Kevbrin V."/>
            <person name="Boltyanskaya Y."/>
            <person name="Koziaeva V."/>
            <person name="Grouzdev D.S."/>
            <person name="Park M."/>
            <person name="Cho J."/>
        </authorList>
    </citation>
    <scope>NUCLEOTIDE SEQUENCE [LARGE SCALE GENOMIC DNA]</scope>
    <source>
        <strain evidence="8 9">G-116</strain>
    </source>
</reference>
<dbReference type="Pfam" id="PF03372">
    <property type="entry name" value="Exo_endo_phos"/>
    <property type="match status" value="1"/>
</dbReference>
<gene>
    <name evidence="8" type="ORF">E4656_15340</name>
</gene>
<evidence type="ECO:0000256" key="1">
    <source>
        <dbReference type="ARBA" id="ARBA00007092"/>
    </source>
</evidence>
<feature type="domain" description="Endonuclease/exonuclease/phosphatase" evidence="7">
    <location>
        <begin position="4"/>
        <end position="231"/>
    </location>
</feature>
<evidence type="ECO:0000256" key="3">
    <source>
        <dbReference type="ARBA" id="ARBA00022801"/>
    </source>
</evidence>
<dbReference type="RefSeq" id="WP_135484170.1">
    <property type="nucleotide sequence ID" value="NZ_SRMF01000007.1"/>
</dbReference>